<dbReference type="PANTHER" id="PTHR43776">
    <property type="entry name" value="TRANSPORT ATP-BINDING PROTEIN"/>
    <property type="match status" value="1"/>
</dbReference>
<evidence type="ECO:0000256" key="1">
    <source>
        <dbReference type="ARBA" id="ARBA00005417"/>
    </source>
</evidence>
<dbReference type="InterPro" id="IPR027417">
    <property type="entry name" value="P-loop_NTPase"/>
</dbReference>
<dbReference type="PANTHER" id="PTHR43776:SF7">
    <property type="entry name" value="D,D-DIPEPTIDE TRANSPORT ATP-BINDING PROTEIN DDPF-RELATED"/>
    <property type="match status" value="1"/>
</dbReference>
<dbReference type="InterPro" id="IPR003593">
    <property type="entry name" value="AAA+_ATPase"/>
</dbReference>
<dbReference type="Pfam" id="PF08352">
    <property type="entry name" value="oligo_HPY"/>
    <property type="match status" value="2"/>
</dbReference>
<dbReference type="GO" id="GO:0055085">
    <property type="term" value="P:transmembrane transport"/>
    <property type="evidence" value="ECO:0007669"/>
    <property type="project" value="UniProtKB-ARBA"/>
</dbReference>
<evidence type="ECO:0000256" key="3">
    <source>
        <dbReference type="ARBA" id="ARBA00022741"/>
    </source>
</evidence>
<reference evidence="6 7" key="1">
    <citation type="submission" date="2019-05" db="EMBL/GenBank/DDBJ databases">
        <title>Draft genome sequence of Nonomuraea turkmeniaca DSM 43926.</title>
        <authorList>
            <person name="Saricaoglu S."/>
            <person name="Isik K."/>
        </authorList>
    </citation>
    <scope>NUCLEOTIDE SEQUENCE [LARGE SCALE GENOMIC DNA]</scope>
    <source>
        <strain evidence="6 7">DSM 43926</strain>
    </source>
</reference>
<dbReference type="SMART" id="SM00382">
    <property type="entry name" value="AAA"/>
    <property type="match status" value="2"/>
</dbReference>
<dbReference type="InterPro" id="IPR003439">
    <property type="entry name" value="ABC_transporter-like_ATP-bd"/>
</dbReference>
<comment type="similarity">
    <text evidence="1">Belongs to the ABC transporter superfamily.</text>
</comment>
<dbReference type="PROSITE" id="PS50893">
    <property type="entry name" value="ABC_TRANSPORTER_2"/>
    <property type="match status" value="2"/>
</dbReference>
<protein>
    <submittedName>
        <fullName evidence="6">ABC transporter ATP-binding protein</fullName>
    </submittedName>
</protein>
<dbReference type="Pfam" id="PF00005">
    <property type="entry name" value="ABC_tran"/>
    <property type="match status" value="2"/>
</dbReference>
<dbReference type="AlphaFoldDB" id="A0A5S4FVN0"/>
<accession>A0A5S4FVN0</accession>
<dbReference type="Proteomes" id="UP000309128">
    <property type="component" value="Unassembled WGS sequence"/>
</dbReference>
<keyword evidence="3" id="KW-0547">Nucleotide-binding</keyword>
<dbReference type="Gene3D" id="3.40.50.300">
    <property type="entry name" value="P-loop containing nucleotide triphosphate hydrolases"/>
    <property type="match status" value="2"/>
</dbReference>
<dbReference type="OrthoDB" id="2986442at2"/>
<evidence type="ECO:0000313" key="6">
    <source>
        <dbReference type="EMBL" id="TMR24825.1"/>
    </source>
</evidence>
<evidence type="ECO:0000256" key="4">
    <source>
        <dbReference type="ARBA" id="ARBA00022840"/>
    </source>
</evidence>
<feature type="domain" description="ABC transporter" evidence="5">
    <location>
        <begin position="292"/>
        <end position="537"/>
    </location>
</feature>
<dbReference type="NCBIfam" id="NF007739">
    <property type="entry name" value="PRK10419.1"/>
    <property type="match status" value="2"/>
</dbReference>
<keyword evidence="4 6" id="KW-0067">ATP-binding</keyword>
<comment type="caution">
    <text evidence="6">The sequence shown here is derived from an EMBL/GenBank/DDBJ whole genome shotgun (WGS) entry which is preliminary data.</text>
</comment>
<dbReference type="GO" id="GO:0005524">
    <property type="term" value="F:ATP binding"/>
    <property type="evidence" value="ECO:0007669"/>
    <property type="project" value="UniProtKB-KW"/>
</dbReference>
<organism evidence="6 7">
    <name type="scientific">Nonomuraea turkmeniaca</name>
    <dbReference type="NCBI Taxonomy" id="103838"/>
    <lineage>
        <taxon>Bacteria</taxon>
        <taxon>Bacillati</taxon>
        <taxon>Actinomycetota</taxon>
        <taxon>Actinomycetes</taxon>
        <taxon>Streptosporangiales</taxon>
        <taxon>Streptosporangiaceae</taxon>
        <taxon>Nonomuraea</taxon>
    </lineage>
</organism>
<dbReference type="SUPFAM" id="SSF52540">
    <property type="entry name" value="P-loop containing nucleoside triphosphate hydrolases"/>
    <property type="match status" value="2"/>
</dbReference>
<gene>
    <name evidence="6" type="ORF">ETD86_03425</name>
</gene>
<dbReference type="PROSITE" id="PS00211">
    <property type="entry name" value="ABC_TRANSPORTER_1"/>
    <property type="match status" value="1"/>
</dbReference>
<evidence type="ECO:0000313" key="7">
    <source>
        <dbReference type="Proteomes" id="UP000309128"/>
    </source>
</evidence>
<keyword evidence="7" id="KW-1185">Reference proteome</keyword>
<dbReference type="InterPro" id="IPR017871">
    <property type="entry name" value="ABC_transporter-like_CS"/>
</dbReference>
<evidence type="ECO:0000256" key="2">
    <source>
        <dbReference type="ARBA" id="ARBA00022448"/>
    </source>
</evidence>
<dbReference type="GO" id="GO:0016887">
    <property type="term" value="F:ATP hydrolysis activity"/>
    <property type="evidence" value="ECO:0007669"/>
    <property type="project" value="InterPro"/>
</dbReference>
<name>A0A5S4FVN0_9ACTN</name>
<dbReference type="FunFam" id="3.40.50.300:FF:000016">
    <property type="entry name" value="Oligopeptide ABC transporter ATP-binding component"/>
    <property type="match status" value="1"/>
</dbReference>
<dbReference type="EMBL" id="VCKY01000007">
    <property type="protein sequence ID" value="TMR24825.1"/>
    <property type="molecule type" value="Genomic_DNA"/>
</dbReference>
<dbReference type="InterPro" id="IPR050319">
    <property type="entry name" value="ABC_transp_ATP-bind"/>
</dbReference>
<sequence length="550" mass="60228">MILKVENLRTCFRNHDTVVKAVNDVSFDLPRGTTLAIVGESGSGKSVTARSLLQILDPGGHIEHGTALFTPDPDGDSVDLLSLDPRSARIRAIRGRQISMIFQEPMASLSPMHTVGSHLVEVLRIHLGLDKAQAWERGVLLLEKVGIAQPRARMTSYPFQLSGGMCQRVMTAIALACEPRLLIADEPTTALDVTTQAKILDLLDELKAADDLSMLFITHDLGVVARVADTVAVMRDGVVVEHGEVDQIFHDPRHDYTKHLLGSRPGVWKARPPDAAIVTARTPEDQAPPRIAAIDDLHVTFDGSIQAVRGVSFDIYAGETLGLVGESGSGKTTTGRCLAAAQKPTSGDIAYWDADGAEHDVSALGRRELKKLRTQVRMIFQDPYTSLNPRMTLLDVIADPLRVNGLAKGGEMKERVAWALEMVGLRPDHMSRYPHAFSGGQRQRVNIARALITQPRLVIADEAVSALDVSVRTQILELLQRLQAELGLTYLFISHDLSVVEAICDRVVVMRHGRLVELNTTAALFGEPREDYTRVLLDAVPVPDPRHYTS</sequence>
<evidence type="ECO:0000259" key="5">
    <source>
        <dbReference type="PROSITE" id="PS50893"/>
    </source>
</evidence>
<feature type="domain" description="ABC transporter" evidence="5">
    <location>
        <begin position="3"/>
        <end position="261"/>
    </location>
</feature>
<dbReference type="CDD" id="cd03257">
    <property type="entry name" value="ABC_NikE_OppD_transporters"/>
    <property type="match status" value="2"/>
</dbReference>
<dbReference type="InterPro" id="IPR013563">
    <property type="entry name" value="Oligopep_ABC_C"/>
</dbReference>
<keyword evidence="2" id="KW-0813">Transport</keyword>
<dbReference type="GO" id="GO:0015833">
    <property type="term" value="P:peptide transport"/>
    <property type="evidence" value="ECO:0007669"/>
    <property type="project" value="InterPro"/>
</dbReference>
<dbReference type="NCBIfam" id="NF008453">
    <property type="entry name" value="PRK11308.1"/>
    <property type="match status" value="2"/>
</dbReference>
<proteinExistence type="inferred from homology"/>